<dbReference type="Gene3D" id="3.20.80.10">
    <property type="entry name" value="Regulatory factor, effector binding domain"/>
    <property type="match status" value="1"/>
</dbReference>
<comment type="caution">
    <text evidence="1">The sequence shown here is derived from an EMBL/GenBank/DDBJ whole genome shotgun (WGS) entry which is preliminary data.</text>
</comment>
<name>A0A6N6JFB8_9RHOB</name>
<evidence type="ECO:0000313" key="1">
    <source>
        <dbReference type="EMBL" id="GFE64647.1"/>
    </source>
</evidence>
<dbReference type="SUPFAM" id="SSF55136">
    <property type="entry name" value="Probable bacterial effector-binding domain"/>
    <property type="match status" value="1"/>
</dbReference>
<dbReference type="RefSeq" id="WP_159805992.1">
    <property type="nucleotide sequence ID" value="NZ_BLJE01000002.1"/>
</dbReference>
<dbReference type="EMBL" id="BLJE01000002">
    <property type="protein sequence ID" value="GFE64647.1"/>
    <property type="molecule type" value="Genomic_DNA"/>
</dbReference>
<proteinExistence type="predicted"/>
<sequence length="203" mass="22442">MGIEETTFAIAAGVLLSAVGAAQADTTADYKGYETPPAEVIRSAGDIELRRYAPHVVAEVRVRGSRRGAASKGFRMLAGYIFGKNETDAGDSTKIAMTAPVTQMPEGDAWDIRFMMPASYTLDTLPTAKDPAIRFFETQPETQLVLQFSGRWSDAILGEKTNDLRQFAASEGLEIVEPPIFHFYDDPFTLPWNRRNEVAFRVE</sequence>
<dbReference type="InterPro" id="IPR006917">
    <property type="entry name" value="SOUL_heme-bd"/>
</dbReference>
<dbReference type="AlphaFoldDB" id="A0A6N6JFB8"/>
<dbReference type="Pfam" id="PF04832">
    <property type="entry name" value="SOUL"/>
    <property type="match status" value="1"/>
</dbReference>
<dbReference type="PANTHER" id="PTHR11220">
    <property type="entry name" value="HEME-BINDING PROTEIN-RELATED"/>
    <property type="match status" value="1"/>
</dbReference>
<dbReference type="InterPro" id="IPR011256">
    <property type="entry name" value="Reg_factor_effector_dom_sf"/>
</dbReference>
<gene>
    <name evidence="1" type="ORF">KIN_17210</name>
</gene>
<accession>A0A6N6JFB8</accession>
<keyword evidence="2" id="KW-1185">Reference proteome</keyword>
<protein>
    <submittedName>
        <fullName evidence="1">SOUL heme-binding protein</fullName>
    </submittedName>
</protein>
<dbReference type="PANTHER" id="PTHR11220:SF58">
    <property type="entry name" value="SOUL HEME-BINDING FAMILY PROTEIN"/>
    <property type="match status" value="1"/>
</dbReference>
<dbReference type="Proteomes" id="UP000436822">
    <property type="component" value="Unassembled WGS sequence"/>
</dbReference>
<reference evidence="1 2" key="1">
    <citation type="submission" date="2019-12" db="EMBL/GenBank/DDBJ databases">
        <title>Litoreibacter badius sp. nov., a novel bacteriochlorophyll a-containing bacterium in the genus Litoreibacter.</title>
        <authorList>
            <person name="Kanamuro M."/>
            <person name="Takabe Y."/>
            <person name="Mori K."/>
            <person name="Takaichi S."/>
            <person name="Hanada S."/>
        </authorList>
    </citation>
    <scope>NUCLEOTIDE SEQUENCE [LARGE SCALE GENOMIC DNA]</scope>
    <source>
        <strain evidence="1 2">K6</strain>
    </source>
</reference>
<organism evidence="1 2">
    <name type="scientific">Litoreibacter roseus</name>
    <dbReference type="NCBI Taxonomy" id="2601869"/>
    <lineage>
        <taxon>Bacteria</taxon>
        <taxon>Pseudomonadati</taxon>
        <taxon>Pseudomonadota</taxon>
        <taxon>Alphaproteobacteria</taxon>
        <taxon>Rhodobacterales</taxon>
        <taxon>Roseobacteraceae</taxon>
        <taxon>Litoreibacter</taxon>
    </lineage>
</organism>
<evidence type="ECO:0000313" key="2">
    <source>
        <dbReference type="Proteomes" id="UP000436822"/>
    </source>
</evidence>
<dbReference type="OrthoDB" id="2156220at2"/>